<dbReference type="EMBL" id="CAWUPB010000994">
    <property type="protein sequence ID" value="CAK7336159.1"/>
    <property type="molecule type" value="Genomic_DNA"/>
</dbReference>
<protein>
    <submittedName>
        <fullName evidence="1">Uncharacterized protein</fullName>
    </submittedName>
</protein>
<name>A0AAV1RLS1_9ROSI</name>
<evidence type="ECO:0000313" key="1">
    <source>
        <dbReference type="EMBL" id="CAK7336159.1"/>
    </source>
</evidence>
<organism evidence="1 2">
    <name type="scientific">Dovyalis caffra</name>
    <dbReference type="NCBI Taxonomy" id="77055"/>
    <lineage>
        <taxon>Eukaryota</taxon>
        <taxon>Viridiplantae</taxon>
        <taxon>Streptophyta</taxon>
        <taxon>Embryophyta</taxon>
        <taxon>Tracheophyta</taxon>
        <taxon>Spermatophyta</taxon>
        <taxon>Magnoliopsida</taxon>
        <taxon>eudicotyledons</taxon>
        <taxon>Gunneridae</taxon>
        <taxon>Pentapetalae</taxon>
        <taxon>rosids</taxon>
        <taxon>fabids</taxon>
        <taxon>Malpighiales</taxon>
        <taxon>Salicaceae</taxon>
        <taxon>Flacourtieae</taxon>
        <taxon>Dovyalis</taxon>
    </lineage>
</organism>
<accession>A0AAV1RLS1</accession>
<keyword evidence="2" id="KW-1185">Reference proteome</keyword>
<dbReference type="AlphaFoldDB" id="A0AAV1RLS1"/>
<gene>
    <name evidence="1" type="ORF">DCAF_LOCUS11166</name>
</gene>
<sequence length="51" mass="5920">YLMGNLLKIFTSQVKQKQSKYWLGPYSTVASREQACDPISHIDNEGGWEWD</sequence>
<reference evidence="1 2" key="1">
    <citation type="submission" date="2024-01" db="EMBL/GenBank/DDBJ databases">
        <authorList>
            <person name="Waweru B."/>
        </authorList>
    </citation>
    <scope>NUCLEOTIDE SEQUENCE [LARGE SCALE GENOMIC DNA]</scope>
</reference>
<comment type="caution">
    <text evidence="1">The sequence shown here is derived from an EMBL/GenBank/DDBJ whole genome shotgun (WGS) entry which is preliminary data.</text>
</comment>
<proteinExistence type="predicted"/>
<dbReference type="Proteomes" id="UP001314170">
    <property type="component" value="Unassembled WGS sequence"/>
</dbReference>
<evidence type="ECO:0000313" key="2">
    <source>
        <dbReference type="Proteomes" id="UP001314170"/>
    </source>
</evidence>
<feature type="non-terminal residue" evidence="1">
    <location>
        <position position="1"/>
    </location>
</feature>